<evidence type="ECO:0000313" key="1">
    <source>
        <dbReference type="EMBL" id="KAA6377102.1"/>
    </source>
</evidence>
<dbReference type="AlphaFoldDB" id="A0A5J4V3W0"/>
<name>A0A5J4V3W0_9EUKA</name>
<evidence type="ECO:0000313" key="2">
    <source>
        <dbReference type="Proteomes" id="UP000324800"/>
    </source>
</evidence>
<organism evidence="1 2">
    <name type="scientific">Streblomastix strix</name>
    <dbReference type="NCBI Taxonomy" id="222440"/>
    <lineage>
        <taxon>Eukaryota</taxon>
        <taxon>Metamonada</taxon>
        <taxon>Preaxostyla</taxon>
        <taxon>Oxymonadida</taxon>
        <taxon>Streblomastigidae</taxon>
        <taxon>Streblomastix</taxon>
    </lineage>
</organism>
<dbReference type="EMBL" id="SNRW01010045">
    <property type="protein sequence ID" value="KAA6377102.1"/>
    <property type="molecule type" value="Genomic_DNA"/>
</dbReference>
<dbReference type="Proteomes" id="UP000324800">
    <property type="component" value="Unassembled WGS sequence"/>
</dbReference>
<reference evidence="1 2" key="1">
    <citation type="submission" date="2019-03" db="EMBL/GenBank/DDBJ databases">
        <title>Single cell metagenomics reveals metabolic interactions within the superorganism composed of flagellate Streblomastix strix and complex community of Bacteroidetes bacteria on its surface.</title>
        <authorList>
            <person name="Treitli S.C."/>
            <person name="Kolisko M."/>
            <person name="Husnik F."/>
            <person name="Keeling P."/>
            <person name="Hampl V."/>
        </authorList>
    </citation>
    <scope>NUCLEOTIDE SEQUENCE [LARGE SCALE GENOMIC DNA]</scope>
    <source>
        <strain evidence="1">ST1C</strain>
    </source>
</reference>
<sequence length="125" mass="14202">MAGFQPKVNQLQSLVPEQYIKPGIMWGDYLKHCSAKMKIEHIFLQFSKFAGKLVKWPGEVVSVQRQGGIGVLQMIFASHNDNDEYIESDIYFNDNIFMTYGSKLSVGAEVEVRLRLVSTESIDLL</sequence>
<gene>
    <name evidence="1" type="ORF">EZS28_027372</name>
</gene>
<accession>A0A5J4V3W0</accession>
<proteinExistence type="predicted"/>
<protein>
    <submittedName>
        <fullName evidence="1">Uncharacterized protein</fullName>
    </submittedName>
</protein>
<comment type="caution">
    <text evidence="1">The sequence shown here is derived from an EMBL/GenBank/DDBJ whole genome shotgun (WGS) entry which is preliminary data.</text>
</comment>